<dbReference type="EMBL" id="CP053418">
    <property type="protein sequence ID" value="QJW85246.1"/>
    <property type="molecule type" value="Genomic_DNA"/>
</dbReference>
<evidence type="ECO:0000313" key="2">
    <source>
        <dbReference type="Proteomes" id="UP000500826"/>
    </source>
</evidence>
<evidence type="ECO:0000313" key="1">
    <source>
        <dbReference type="EMBL" id="QJW85246.1"/>
    </source>
</evidence>
<gene>
    <name evidence="1" type="ORF">HK414_23105</name>
</gene>
<dbReference type="InterPro" id="IPR021317">
    <property type="entry name" value="DUF2917"/>
</dbReference>
<dbReference type="Proteomes" id="UP000500826">
    <property type="component" value="Chromosome"/>
</dbReference>
<name>A0ABX6P8E5_9BURK</name>
<proteinExistence type="predicted"/>
<accession>A0ABX6P8E5</accession>
<organism evidence="1 2">
    <name type="scientific">Ramlibacter terrae</name>
    <dbReference type="NCBI Taxonomy" id="2732511"/>
    <lineage>
        <taxon>Bacteria</taxon>
        <taxon>Pseudomonadati</taxon>
        <taxon>Pseudomonadota</taxon>
        <taxon>Betaproteobacteria</taxon>
        <taxon>Burkholderiales</taxon>
        <taxon>Comamonadaceae</taxon>
        <taxon>Ramlibacter</taxon>
    </lineage>
</organism>
<reference evidence="1 2" key="1">
    <citation type="submission" date="2020-05" db="EMBL/GenBank/DDBJ databases">
        <title>Ramlibacter rhizophilus sp. nov., isolated from rhizosphere soil of national flower Mugunghwa from South Korea.</title>
        <authorList>
            <person name="Zheng-Fei Y."/>
            <person name="Huan T."/>
        </authorList>
    </citation>
    <scope>NUCLEOTIDE SEQUENCE [LARGE SCALE GENOMIC DNA]</scope>
    <source>
        <strain evidence="1 2">H242</strain>
    </source>
</reference>
<sequence length="176" mass="19046">MTAQPTAAQLLQASPATALPGTRKLARGRAITLRPGTNGILRVAHGRVWATLEGPHGVTPTDSGDHVLEVGRSMWIRAGQAVVVEAWNPRGASYFSWDPVLAPAPAPVRPQLNLAGVLQPLSDLRLATGRPAARCCGCWWGWEGWQWRWCAASCTPCRRTRKACTPACAPWQHGRT</sequence>
<protein>
    <submittedName>
        <fullName evidence="1">DUF2917 domain-containing protein</fullName>
    </submittedName>
</protein>
<keyword evidence="2" id="KW-1185">Reference proteome</keyword>
<dbReference type="Pfam" id="PF11142">
    <property type="entry name" value="DUF2917"/>
    <property type="match status" value="1"/>
</dbReference>